<gene>
    <name evidence="16" type="ORF">Q8A67_006163</name>
</gene>
<keyword evidence="11" id="KW-0325">Glycoprotein</keyword>
<dbReference type="EMBL" id="JAUYZG010000005">
    <property type="protein sequence ID" value="KAK2907178.1"/>
    <property type="molecule type" value="Genomic_DNA"/>
</dbReference>
<dbReference type="GO" id="GO:0042130">
    <property type="term" value="P:negative regulation of T cell proliferation"/>
    <property type="evidence" value="ECO:0007669"/>
    <property type="project" value="TreeGrafter"/>
</dbReference>
<evidence type="ECO:0000256" key="13">
    <source>
        <dbReference type="SAM" id="Coils"/>
    </source>
</evidence>
<feature type="transmembrane region" description="Helical" evidence="14">
    <location>
        <begin position="179"/>
        <end position="204"/>
    </location>
</feature>
<dbReference type="GO" id="GO:0009897">
    <property type="term" value="C:external side of plasma membrane"/>
    <property type="evidence" value="ECO:0007669"/>
    <property type="project" value="TreeGrafter"/>
</dbReference>
<organism evidence="16 17">
    <name type="scientific">Cirrhinus molitorella</name>
    <name type="common">mud carp</name>
    <dbReference type="NCBI Taxonomy" id="172907"/>
    <lineage>
        <taxon>Eukaryota</taxon>
        <taxon>Metazoa</taxon>
        <taxon>Chordata</taxon>
        <taxon>Craniata</taxon>
        <taxon>Vertebrata</taxon>
        <taxon>Euteleostomi</taxon>
        <taxon>Actinopterygii</taxon>
        <taxon>Neopterygii</taxon>
        <taxon>Teleostei</taxon>
        <taxon>Ostariophysi</taxon>
        <taxon>Cypriniformes</taxon>
        <taxon>Cyprinidae</taxon>
        <taxon>Labeoninae</taxon>
        <taxon>Labeonini</taxon>
        <taxon>Cirrhinus</taxon>
    </lineage>
</organism>
<dbReference type="PANTHER" id="PTHR25466">
    <property type="entry name" value="T-LYMPHOCYTE ACTIVATION ANTIGEN"/>
    <property type="match status" value="1"/>
</dbReference>
<dbReference type="PROSITE" id="PS50835">
    <property type="entry name" value="IG_LIKE"/>
    <property type="match status" value="1"/>
</dbReference>
<dbReference type="SMART" id="SM00409">
    <property type="entry name" value="IG"/>
    <property type="match status" value="1"/>
</dbReference>
<dbReference type="InterPro" id="IPR051713">
    <property type="entry name" value="T-cell_Activation_Regulation"/>
</dbReference>
<keyword evidence="13" id="KW-0175">Coiled coil</keyword>
<evidence type="ECO:0000256" key="4">
    <source>
        <dbReference type="ARBA" id="ARBA00022692"/>
    </source>
</evidence>
<evidence type="ECO:0000256" key="12">
    <source>
        <dbReference type="ARBA" id="ARBA00023319"/>
    </source>
</evidence>
<dbReference type="Pfam" id="PF04548">
    <property type="entry name" value="AIG1"/>
    <property type="match status" value="1"/>
</dbReference>
<dbReference type="InterPro" id="IPR013783">
    <property type="entry name" value="Ig-like_fold"/>
</dbReference>
<dbReference type="FunFam" id="2.60.40.10:FF:000142">
    <property type="entry name" value="V-set domain-containing T-cell activation inhibitor 1"/>
    <property type="match status" value="1"/>
</dbReference>
<evidence type="ECO:0000256" key="11">
    <source>
        <dbReference type="ARBA" id="ARBA00023180"/>
    </source>
</evidence>
<dbReference type="PANTHER" id="PTHR25466:SF14">
    <property type="entry name" value="BUTYROPHILIN SUBFAMILY 2 MEMBER A2-LIKE-RELATED"/>
    <property type="match status" value="1"/>
</dbReference>
<dbReference type="InterPro" id="IPR007110">
    <property type="entry name" value="Ig-like_dom"/>
</dbReference>
<evidence type="ECO:0000256" key="9">
    <source>
        <dbReference type="ARBA" id="ARBA00023157"/>
    </source>
</evidence>
<dbReference type="InterPro" id="IPR027417">
    <property type="entry name" value="P-loop_NTPase"/>
</dbReference>
<keyword evidence="12" id="KW-0393">Immunoglobulin domain</keyword>
<feature type="domain" description="Ig-like" evidence="15">
    <location>
        <begin position="268"/>
        <end position="360"/>
    </location>
</feature>
<dbReference type="Gene3D" id="3.40.50.300">
    <property type="entry name" value="P-loop containing nucleotide triphosphate hydrolases"/>
    <property type="match status" value="1"/>
</dbReference>
<evidence type="ECO:0000256" key="6">
    <source>
        <dbReference type="ARBA" id="ARBA00022741"/>
    </source>
</evidence>
<evidence type="ECO:0000256" key="1">
    <source>
        <dbReference type="ARBA" id="ARBA00004251"/>
    </source>
</evidence>
<comment type="similarity">
    <text evidence="2">Belongs to the TRAFAC class TrmE-Era-EngA-EngB-Septin-like GTPase superfamily. AIG1/Toc34/Toc159-like paraseptin GTPase family. IAN subfamily.</text>
</comment>
<dbReference type="GO" id="GO:0006955">
    <property type="term" value="P:immune response"/>
    <property type="evidence" value="ECO:0007669"/>
    <property type="project" value="TreeGrafter"/>
</dbReference>
<protein>
    <recommendedName>
        <fullName evidence="15">Ig-like domain-containing protein</fullName>
    </recommendedName>
</protein>
<evidence type="ECO:0000259" key="15">
    <source>
        <dbReference type="PROSITE" id="PS50835"/>
    </source>
</evidence>
<dbReference type="Proteomes" id="UP001187343">
    <property type="component" value="Unassembled WGS sequence"/>
</dbReference>
<sequence>MNSYFEQCGDILKHISILFTHGEDLEGQTIAEFVKQSPKLQQLVEKCGGRSYVIDNKHWRKRWWGYRSNRVQVKKLLRTIENNLKGSEEGCFNNELLQMLEEEIKEEIESMDDNLHEEKKKGRAKENVYKKLLVRLAGVTTGTLIGAFLGICIAVAAVVALLKAAKFASAVKAIGVEAAALAGIGAAAGSGIAAGVLGAAALAGGVGGGITGYKVAEESDSKNTKQKGEFRTRGRFKQENMWCFFNLVFVFLMANEVSLQETVVGFIGGSAVLPCSSKKTLHTIQDITVLWRYKYDQNVYDIINGKYSEGQNQEYKNRAESFPKEYVKGNFSIKLNNLKHTDAGKYQCYIIHESEDWTVELRTEESPKRQVQNEGTKPRPEMIVLIISILCIGIILS</sequence>
<evidence type="ECO:0000256" key="10">
    <source>
        <dbReference type="ARBA" id="ARBA00023170"/>
    </source>
</evidence>
<keyword evidence="4 14" id="KW-0812">Transmembrane</keyword>
<dbReference type="InterPro" id="IPR013106">
    <property type="entry name" value="Ig_V-set"/>
</dbReference>
<evidence type="ECO:0000256" key="8">
    <source>
        <dbReference type="ARBA" id="ARBA00023136"/>
    </source>
</evidence>
<feature type="coiled-coil region" evidence="13">
    <location>
        <begin position="94"/>
        <end position="121"/>
    </location>
</feature>
<proteinExistence type="inferred from homology"/>
<evidence type="ECO:0000256" key="5">
    <source>
        <dbReference type="ARBA" id="ARBA00022729"/>
    </source>
</evidence>
<dbReference type="InterPro" id="IPR003599">
    <property type="entry name" value="Ig_sub"/>
</dbReference>
<comment type="subcellular location">
    <subcellularLocation>
        <location evidence="1">Cell membrane</location>
        <topology evidence="1">Single-pass type I membrane protein</topology>
    </subcellularLocation>
</comment>
<dbReference type="AlphaFoldDB" id="A0AA88TT96"/>
<keyword evidence="6" id="KW-0547">Nucleotide-binding</keyword>
<keyword evidence="3" id="KW-1003">Cell membrane</keyword>
<dbReference type="GO" id="GO:0031295">
    <property type="term" value="P:T cell costimulation"/>
    <property type="evidence" value="ECO:0007669"/>
    <property type="project" value="TreeGrafter"/>
</dbReference>
<dbReference type="Pfam" id="PF07686">
    <property type="entry name" value="V-set"/>
    <property type="match status" value="1"/>
</dbReference>
<feature type="transmembrane region" description="Helical" evidence="14">
    <location>
        <begin position="132"/>
        <end position="159"/>
    </location>
</feature>
<dbReference type="Gene3D" id="2.60.40.10">
    <property type="entry name" value="Immunoglobulins"/>
    <property type="match status" value="1"/>
</dbReference>
<dbReference type="GO" id="GO:0042102">
    <property type="term" value="P:positive regulation of T cell proliferation"/>
    <property type="evidence" value="ECO:0007669"/>
    <property type="project" value="TreeGrafter"/>
</dbReference>
<keyword evidence="9" id="KW-1015">Disulfide bond</keyword>
<keyword evidence="8 14" id="KW-0472">Membrane</keyword>
<evidence type="ECO:0000256" key="7">
    <source>
        <dbReference type="ARBA" id="ARBA00022989"/>
    </source>
</evidence>
<evidence type="ECO:0000313" key="16">
    <source>
        <dbReference type="EMBL" id="KAK2907178.1"/>
    </source>
</evidence>
<keyword evidence="17" id="KW-1185">Reference proteome</keyword>
<evidence type="ECO:0000256" key="14">
    <source>
        <dbReference type="SAM" id="Phobius"/>
    </source>
</evidence>
<evidence type="ECO:0000256" key="3">
    <source>
        <dbReference type="ARBA" id="ARBA00022475"/>
    </source>
</evidence>
<name>A0AA88TT96_9TELE</name>
<dbReference type="SUPFAM" id="SSF48726">
    <property type="entry name" value="Immunoglobulin"/>
    <property type="match status" value="1"/>
</dbReference>
<evidence type="ECO:0000313" key="17">
    <source>
        <dbReference type="Proteomes" id="UP001187343"/>
    </source>
</evidence>
<dbReference type="GO" id="GO:0071222">
    <property type="term" value="P:cellular response to lipopolysaccharide"/>
    <property type="evidence" value="ECO:0007669"/>
    <property type="project" value="TreeGrafter"/>
</dbReference>
<dbReference type="InterPro" id="IPR036179">
    <property type="entry name" value="Ig-like_dom_sf"/>
</dbReference>
<accession>A0AA88TT96</accession>
<keyword evidence="10" id="KW-0675">Receptor</keyword>
<evidence type="ECO:0000256" key="2">
    <source>
        <dbReference type="ARBA" id="ARBA00008535"/>
    </source>
</evidence>
<comment type="caution">
    <text evidence="16">The sequence shown here is derived from an EMBL/GenBank/DDBJ whole genome shotgun (WGS) entry which is preliminary data.</text>
</comment>
<keyword evidence="7 14" id="KW-1133">Transmembrane helix</keyword>
<dbReference type="GO" id="GO:0005525">
    <property type="term" value="F:GTP binding"/>
    <property type="evidence" value="ECO:0007669"/>
    <property type="project" value="InterPro"/>
</dbReference>
<keyword evidence="5" id="KW-0732">Signal</keyword>
<reference evidence="16" key="1">
    <citation type="submission" date="2023-08" db="EMBL/GenBank/DDBJ databases">
        <title>Chromosome-level Genome Assembly of mud carp (Cirrhinus molitorella).</title>
        <authorList>
            <person name="Liu H."/>
        </authorList>
    </citation>
    <scope>NUCLEOTIDE SEQUENCE</scope>
    <source>
        <strain evidence="16">Prfri</strain>
        <tissue evidence="16">Muscle</tissue>
    </source>
</reference>
<dbReference type="InterPro" id="IPR006703">
    <property type="entry name" value="G_AIG1"/>
</dbReference>
<dbReference type="GO" id="GO:0007166">
    <property type="term" value="P:cell surface receptor signaling pathway"/>
    <property type="evidence" value="ECO:0007669"/>
    <property type="project" value="TreeGrafter"/>
</dbReference>